<name>A0ACD3ALR3_9AGAR</name>
<dbReference type="EMBL" id="ML208402">
    <property type="protein sequence ID" value="TFK66537.1"/>
    <property type="molecule type" value="Genomic_DNA"/>
</dbReference>
<evidence type="ECO:0000313" key="1">
    <source>
        <dbReference type="EMBL" id="TFK66537.1"/>
    </source>
</evidence>
<organism evidence="1 2">
    <name type="scientific">Pluteus cervinus</name>
    <dbReference type="NCBI Taxonomy" id="181527"/>
    <lineage>
        <taxon>Eukaryota</taxon>
        <taxon>Fungi</taxon>
        <taxon>Dikarya</taxon>
        <taxon>Basidiomycota</taxon>
        <taxon>Agaricomycotina</taxon>
        <taxon>Agaricomycetes</taxon>
        <taxon>Agaricomycetidae</taxon>
        <taxon>Agaricales</taxon>
        <taxon>Pluteineae</taxon>
        <taxon>Pluteaceae</taxon>
        <taxon>Pluteus</taxon>
    </lineage>
</organism>
<gene>
    <name evidence="1" type="ORF">BDN72DRAFT_823293</name>
</gene>
<accession>A0ACD3ALR3</accession>
<evidence type="ECO:0000313" key="2">
    <source>
        <dbReference type="Proteomes" id="UP000308600"/>
    </source>
</evidence>
<proteinExistence type="predicted"/>
<dbReference type="Proteomes" id="UP000308600">
    <property type="component" value="Unassembled WGS sequence"/>
</dbReference>
<sequence>MPMGPQCSMHMLWNTQIADTCIVFKSWHISTNFGFVIACLVIVGLGVLYEYLRVLQQRLDVHVANTLVAQGRGKVRASSGRSTPDRVGEESGLLTGQRLFKTTTPVPLVFRILRAGVYGATVFLSFFLMLVFMTYNAYLITATVVGATLGHYIFASTINTEAVLSGVASGKGMSCH</sequence>
<keyword evidence="2" id="KW-1185">Reference proteome</keyword>
<reference evidence="1 2" key="1">
    <citation type="journal article" date="2019" name="Nat. Ecol. Evol.">
        <title>Megaphylogeny resolves global patterns of mushroom evolution.</title>
        <authorList>
            <person name="Varga T."/>
            <person name="Krizsan K."/>
            <person name="Foldi C."/>
            <person name="Dima B."/>
            <person name="Sanchez-Garcia M."/>
            <person name="Sanchez-Ramirez S."/>
            <person name="Szollosi G.J."/>
            <person name="Szarkandi J.G."/>
            <person name="Papp V."/>
            <person name="Albert L."/>
            <person name="Andreopoulos W."/>
            <person name="Angelini C."/>
            <person name="Antonin V."/>
            <person name="Barry K.W."/>
            <person name="Bougher N.L."/>
            <person name="Buchanan P."/>
            <person name="Buyck B."/>
            <person name="Bense V."/>
            <person name="Catcheside P."/>
            <person name="Chovatia M."/>
            <person name="Cooper J."/>
            <person name="Damon W."/>
            <person name="Desjardin D."/>
            <person name="Finy P."/>
            <person name="Geml J."/>
            <person name="Haridas S."/>
            <person name="Hughes K."/>
            <person name="Justo A."/>
            <person name="Karasinski D."/>
            <person name="Kautmanova I."/>
            <person name="Kiss B."/>
            <person name="Kocsube S."/>
            <person name="Kotiranta H."/>
            <person name="LaButti K.M."/>
            <person name="Lechner B.E."/>
            <person name="Liimatainen K."/>
            <person name="Lipzen A."/>
            <person name="Lukacs Z."/>
            <person name="Mihaltcheva S."/>
            <person name="Morgado L.N."/>
            <person name="Niskanen T."/>
            <person name="Noordeloos M.E."/>
            <person name="Ohm R.A."/>
            <person name="Ortiz-Santana B."/>
            <person name="Ovrebo C."/>
            <person name="Racz N."/>
            <person name="Riley R."/>
            <person name="Savchenko A."/>
            <person name="Shiryaev A."/>
            <person name="Soop K."/>
            <person name="Spirin V."/>
            <person name="Szebenyi C."/>
            <person name="Tomsovsky M."/>
            <person name="Tulloss R.E."/>
            <person name="Uehling J."/>
            <person name="Grigoriev I.V."/>
            <person name="Vagvolgyi C."/>
            <person name="Papp T."/>
            <person name="Martin F.M."/>
            <person name="Miettinen O."/>
            <person name="Hibbett D.S."/>
            <person name="Nagy L.G."/>
        </authorList>
    </citation>
    <scope>NUCLEOTIDE SEQUENCE [LARGE SCALE GENOMIC DNA]</scope>
    <source>
        <strain evidence="1 2">NL-1719</strain>
    </source>
</reference>
<protein>
    <submittedName>
        <fullName evidence="1">Ctr copper transporter</fullName>
    </submittedName>
</protein>